<reference evidence="2" key="1">
    <citation type="submission" date="2022-11" db="UniProtKB">
        <authorList>
            <consortium name="WormBaseParasite"/>
        </authorList>
    </citation>
    <scope>IDENTIFICATION</scope>
</reference>
<dbReference type="Proteomes" id="UP000887566">
    <property type="component" value="Unplaced"/>
</dbReference>
<organism evidence="1 2">
    <name type="scientific">Plectus sambesii</name>
    <dbReference type="NCBI Taxonomy" id="2011161"/>
    <lineage>
        <taxon>Eukaryota</taxon>
        <taxon>Metazoa</taxon>
        <taxon>Ecdysozoa</taxon>
        <taxon>Nematoda</taxon>
        <taxon>Chromadorea</taxon>
        <taxon>Plectida</taxon>
        <taxon>Plectina</taxon>
        <taxon>Plectoidea</taxon>
        <taxon>Plectidae</taxon>
        <taxon>Plectus</taxon>
    </lineage>
</organism>
<protein>
    <submittedName>
        <fullName evidence="2">Uncharacterized protein</fullName>
    </submittedName>
</protein>
<dbReference type="AlphaFoldDB" id="A0A914X367"/>
<accession>A0A914X367</accession>
<sequence>MCGRPGGHPSVSHPPLLPTLFCPPYPTPVDADQRSDPITPFFCSCQTLMTAATAAAAQSRYSKPDSRLR</sequence>
<evidence type="ECO:0000313" key="2">
    <source>
        <dbReference type="WBParaSite" id="PSAMB.scaffold624size45368.g7798.t1"/>
    </source>
</evidence>
<dbReference type="WBParaSite" id="PSAMB.scaffold624size45368.g7798.t1">
    <property type="protein sequence ID" value="PSAMB.scaffold624size45368.g7798.t1"/>
    <property type="gene ID" value="PSAMB.scaffold624size45368.g7798"/>
</dbReference>
<keyword evidence="1" id="KW-1185">Reference proteome</keyword>
<name>A0A914X367_9BILA</name>
<proteinExistence type="predicted"/>
<evidence type="ECO:0000313" key="1">
    <source>
        <dbReference type="Proteomes" id="UP000887566"/>
    </source>
</evidence>